<dbReference type="EMBL" id="BHXQ01000007">
    <property type="protein sequence ID" value="GCC53210.1"/>
    <property type="molecule type" value="Genomic_DNA"/>
</dbReference>
<name>A0A401UEB9_9BACT</name>
<evidence type="ECO:0000313" key="2">
    <source>
        <dbReference type="Proteomes" id="UP000288227"/>
    </source>
</evidence>
<evidence type="ECO:0000313" key="1">
    <source>
        <dbReference type="EMBL" id="GCC53210.1"/>
    </source>
</evidence>
<comment type="caution">
    <text evidence="1">The sequence shown here is derived from an EMBL/GenBank/DDBJ whole genome shotgun (WGS) entry which is preliminary data.</text>
</comment>
<proteinExistence type="predicted"/>
<reference evidence="1 2" key="1">
    <citation type="submission" date="2018-11" db="EMBL/GenBank/DDBJ databases">
        <title>Chryseotalea sanarue gen. nov., sp., nov., a member of the family Cytophagaceae, isolated from a brackish lake in Hamamatsu Japan.</title>
        <authorList>
            <person name="Maejima Y."/>
            <person name="Iino T."/>
            <person name="Muraguchi Y."/>
            <person name="Fukuda K."/>
            <person name="Ohkuma M."/>
            <person name="Moriuchi R."/>
            <person name="Dohra H."/>
            <person name="Kimbara K."/>
            <person name="Shintani M."/>
        </authorList>
    </citation>
    <scope>NUCLEOTIDE SEQUENCE [LARGE SCALE GENOMIC DNA]</scope>
    <source>
        <strain evidence="1 2">Ys</strain>
    </source>
</reference>
<sequence>MDNNNNHVKLNSFNCSFQLSGEYWEEVTLDDFYFENALEVYKKKEFFNQKKIELNEGKTKILPLIYNKGEGLMVWQRIKQDKGFETELVLFINKSFVLSVPLIHDAVTIVKMLWNFDPIKVKIIPSNIATQTGYCFELAGWKKIIDKAETVPVYRCTY</sequence>
<protein>
    <submittedName>
        <fullName evidence="1">Uncharacterized protein</fullName>
    </submittedName>
</protein>
<accession>A0A401UEB9</accession>
<keyword evidence="2" id="KW-1185">Reference proteome</keyword>
<organism evidence="1 2">
    <name type="scientific">Chryseotalea sanaruensis</name>
    <dbReference type="NCBI Taxonomy" id="2482724"/>
    <lineage>
        <taxon>Bacteria</taxon>
        <taxon>Pseudomonadati</taxon>
        <taxon>Bacteroidota</taxon>
        <taxon>Cytophagia</taxon>
        <taxon>Cytophagales</taxon>
        <taxon>Chryseotaleaceae</taxon>
        <taxon>Chryseotalea</taxon>
    </lineage>
</organism>
<dbReference type="RefSeq" id="WP_127123864.1">
    <property type="nucleotide sequence ID" value="NZ_BHXQ01000007.1"/>
</dbReference>
<dbReference type="Proteomes" id="UP000288227">
    <property type="component" value="Unassembled WGS sequence"/>
</dbReference>
<gene>
    <name evidence="1" type="ORF">SanaruYs_34530</name>
</gene>
<dbReference type="AlphaFoldDB" id="A0A401UEB9"/>